<dbReference type="InterPro" id="IPR042351">
    <property type="entry name" value="C3orf18-like"/>
</dbReference>
<proteinExistence type="predicted"/>
<dbReference type="PANTHER" id="PTHR15868">
    <property type="entry name" value="SIMILAR TO RIKEN CDNA 6430571L13 GENE, SIMILAR TO G20 PROTEIN"/>
    <property type="match status" value="1"/>
</dbReference>
<reference evidence="3" key="1">
    <citation type="submission" date="2021-12" db="EMBL/GenBank/DDBJ databases">
        <authorList>
            <person name="King R."/>
        </authorList>
    </citation>
    <scope>NUCLEOTIDE SEQUENCE</scope>
</reference>
<evidence type="ECO:0000256" key="2">
    <source>
        <dbReference type="SAM" id="Phobius"/>
    </source>
</evidence>
<evidence type="ECO:0000256" key="1">
    <source>
        <dbReference type="SAM" id="MobiDB-lite"/>
    </source>
</evidence>
<feature type="region of interest" description="Disordered" evidence="1">
    <location>
        <begin position="1"/>
        <end position="26"/>
    </location>
</feature>
<organism evidence="3 4">
    <name type="scientific">Bemisia tabaci</name>
    <name type="common">Sweetpotato whitefly</name>
    <name type="synonym">Aleurodes tabaci</name>
    <dbReference type="NCBI Taxonomy" id="7038"/>
    <lineage>
        <taxon>Eukaryota</taxon>
        <taxon>Metazoa</taxon>
        <taxon>Ecdysozoa</taxon>
        <taxon>Arthropoda</taxon>
        <taxon>Hexapoda</taxon>
        <taxon>Insecta</taxon>
        <taxon>Pterygota</taxon>
        <taxon>Neoptera</taxon>
        <taxon>Paraneoptera</taxon>
        <taxon>Hemiptera</taxon>
        <taxon>Sternorrhyncha</taxon>
        <taxon>Aleyrodoidea</taxon>
        <taxon>Aleyrodidae</taxon>
        <taxon>Aleyrodinae</taxon>
        <taxon>Bemisia</taxon>
    </lineage>
</organism>
<evidence type="ECO:0000313" key="4">
    <source>
        <dbReference type="Proteomes" id="UP001152759"/>
    </source>
</evidence>
<dbReference type="PANTHER" id="PTHR15868:SF0">
    <property type="entry name" value="SIMILAR TO RIKEN CDNA 6430571L13 GENE_ SIMILAR TO G20 PROTEIN"/>
    <property type="match status" value="1"/>
</dbReference>
<protein>
    <submittedName>
        <fullName evidence="3">Uncharacterized protein</fullName>
    </submittedName>
</protein>
<dbReference type="KEGG" id="btab:109039564"/>
<gene>
    <name evidence="3" type="ORF">BEMITA_LOCUS6749</name>
</gene>
<keyword evidence="2" id="KW-0472">Membrane</keyword>
<dbReference type="OrthoDB" id="6381603at2759"/>
<dbReference type="AlphaFoldDB" id="A0A9P0AAR2"/>
<sequence>MSRSTTHSTLTAPNTTSTPTTAHDDDNSAGIRSLIVLVITFCLVLLLTAVVVSLIRKKRLDRLRHQLMPYYSYDPREDGDDWEAELLDDSFDFHLKDYKSTI</sequence>
<dbReference type="Proteomes" id="UP001152759">
    <property type="component" value="Chromosome 3"/>
</dbReference>
<feature type="transmembrane region" description="Helical" evidence="2">
    <location>
        <begin position="34"/>
        <end position="55"/>
    </location>
</feature>
<dbReference type="EMBL" id="OU963864">
    <property type="protein sequence ID" value="CAH0387778.1"/>
    <property type="molecule type" value="Genomic_DNA"/>
</dbReference>
<name>A0A9P0AAR2_BEMTA</name>
<keyword evidence="2" id="KW-1133">Transmembrane helix</keyword>
<keyword evidence="2" id="KW-0812">Transmembrane</keyword>
<feature type="compositionally biased region" description="Low complexity" evidence="1">
    <location>
        <begin position="1"/>
        <end position="21"/>
    </location>
</feature>
<evidence type="ECO:0000313" key="3">
    <source>
        <dbReference type="EMBL" id="CAH0387778.1"/>
    </source>
</evidence>
<keyword evidence="4" id="KW-1185">Reference proteome</keyword>
<accession>A0A9P0AAR2</accession>